<reference evidence="2 3" key="1">
    <citation type="submission" date="2016-11" db="EMBL/GenBank/DDBJ databases">
        <authorList>
            <person name="Jaros S."/>
            <person name="Januszkiewicz K."/>
            <person name="Wedrychowicz H."/>
        </authorList>
    </citation>
    <scope>NUCLEOTIDE SEQUENCE [LARGE SCALE GENOMIC DNA]</scope>
    <source>
        <strain evidence="2 3">DSM 28715</strain>
    </source>
</reference>
<feature type="domain" description="VOC" evidence="1">
    <location>
        <begin position="1"/>
        <end position="117"/>
    </location>
</feature>
<dbReference type="PROSITE" id="PS51819">
    <property type="entry name" value="VOC"/>
    <property type="match status" value="1"/>
</dbReference>
<dbReference type="EMBL" id="FQXB01000001">
    <property type="protein sequence ID" value="SHG82383.1"/>
    <property type="molecule type" value="Genomic_DNA"/>
</dbReference>
<dbReference type="RefSeq" id="WP_165611586.1">
    <property type="nucleotide sequence ID" value="NZ_FQXB01000001.1"/>
</dbReference>
<protein>
    <recommendedName>
        <fullName evidence="1">VOC domain-containing protein</fullName>
    </recommendedName>
</protein>
<gene>
    <name evidence="2" type="ORF">SAMN05444003_1097</name>
</gene>
<dbReference type="InterPro" id="IPR004360">
    <property type="entry name" value="Glyas_Fos-R_dOase_dom"/>
</dbReference>
<dbReference type="Pfam" id="PF00903">
    <property type="entry name" value="Glyoxalase"/>
    <property type="match status" value="1"/>
</dbReference>
<name>A0A1M5N063_9RHOB</name>
<dbReference type="InterPro" id="IPR037523">
    <property type="entry name" value="VOC_core"/>
</dbReference>
<proteinExistence type="predicted"/>
<dbReference type="STRING" id="1508389.SAMN05444003_1097"/>
<evidence type="ECO:0000259" key="1">
    <source>
        <dbReference type="PROSITE" id="PS51819"/>
    </source>
</evidence>
<organism evidence="2 3">
    <name type="scientific">Cognatiyoonia sediminum</name>
    <dbReference type="NCBI Taxonomy" id="1508389"/>
    <lineage>
        <taxon>Bacteria</taxon>
        <taxon>Pseudomonadati</taxon>
        <taxon>Pseudomonadota</taxon>
        <taxon>Alphaproteobacteria</taxon>
        <taxon>Rhodobacterales</taxon>
        <taxon>Paracoccaceae</taxon>
        <taxon>Cognatiyoonia</taxon>
    </lineage>
</organism>
<evidence type="ECO:0000313" key="3">
    <source>
        <dbReference type="Proteomes" id="UP000184074"/>
    </source>
</evidence>
<dbReference type="AlphaFoldDB" id="A0A1M5N063"/>
<accession>A0A1M5N063</accession>
<dbReference type="InterPro" id="IPR029068">
    <property type="entry name" value="Glyas_Bleomycin-R_OHBP_Dase"/>
</dbReference>
<dbReference type="Gene3D" id="3.10.180.10">
    <property type="entry name" value="2,3-Dihydroxybiphenyl 1,2-Dioxygenase, domain 1"/>
    <property type="match status" value="1"/>
</dbReference>
<sequence length="118" mass="13754">MMQTATPIIRTDDYQRAKQFYTEQLGFACVEEAGEPVVGFGIFIRDQVRVFIEAWRGAEPEHDGWRAYFHVTSFDDLVAEFRAKDIPFFKEPYVTEYDMREFEVRDPDGNKLAFGADP</sequence>
<dbReference type="Proteomes" id="UP000184074">
    <property type="component" value="Unassembled WGS sequence"/>
</dbReference>
<evidence type="ECO:0000313" key="2">
    <source>
        <dbReference type="EMBL" id="SHG82383.1"/>
    </source>
</evidence>
<dbReference type="SUPFAM" id="SSF54593">
    <property type="entry name" value="Glyoxalase/Bleomycin resistance protein/Dihydroxybiphenyl dioxygenase"/>
    <property type="match status" value="1"/>
</dbReference>
<keyword evidence="3" id="KW-1185">Reference proteome</keyword>